<reference evidence="2" key="1">
    <citation type="submission" date="2017-02" db="EMBL/GenBank/DDBJ databases">
        <authorList>
            <person name="Daims H."/>
        </authorList>
    </citation>
    <scope>NUCLEOTIDE SEQUENCE [LARGE SCALE GENOMIC DNA]</scope>
</reference>
<dbReference type="OrthoDB" id="6166881at2"/>
<dbReference type="Pfam" id="PF23840">
    <property type="entry name" value="Phage_tail_terminator"/>
    <property type="match status" value="1"/>
</dbReference>
<evidence type="ECO:0000313" key="2">
    <source>
        <dbReference type="Proteomes" id="UP000195667"/>
    </source>
</evidence>
<dbReference type="AlphaFoldDB" id="A0A1R4HIH9"/>
<dbReference type="EMBL" id="FUKI01000163">
    <property type="protein sequence ID" value="SJM96023.1"/>
    <property type="molecule type" value="Genomic_DNA"/>
</dbReference>
<protein>
    <recommendedName>
        <fullName evidence="3">Phage protein</fullName>
    </recommendedName>
</protein>
<dbReference type="InterPro" id="IPR056912">
    <property type="entry name" value="Phage_JBD30_tail_term-like"/>
</dbReference>
<sequence length="141" mass="16150">MNLDLIVERLKSEVPVLHNRVYGSADLDATESGAMPKVPSVYIIPVQETAKSNLTHPLGHSSMIIAEFALVIVVRNVANNYGAFSHRELEDVRKSIRCVLYGWQANEMAKPVDFLRGRIVDYKNNTLRWMDIYSARFYERH</sequence>
<organism evidence="1 2">
    <name type="scientific">Crenothrix polyspora</name>
    <dbReference type="NCBI Taxonomy" id="360316"/>
    <lineage>
        <taxon>Bacteria</taxon>
        <taxon>Pseudomonadati</taxon>
        <taxon>Pseudomonadota</taxon>
        <taxon>Gammaproteobacteria</taxon>
        <taxon>Methylococcales</taxon>
        <taxon>Crenotrichaceae</taxon>
        <taxon>Crenothrix</taxon>
    </lineage>
</organism>
<dbReference type="RefSeq" id="WP_087145037.1">
    <property type="nucleotide sequence ID" value="NZ_FUKI01000163.1"/>
</dbReference>
<evidence type="ECO:0008006" key="3">
    <source>
        <dbReference type="Google" id="ProtNLM"/>
    </source>
</evidence>
<keyword evidence="2" id="KW-1185">Reference proteome</keyword>
<gene>
    <name evidence="1" type="ORF">CRENPOLYSF1_830017</name>
</gene>
<evidence type="ECO:0000313" key="1">
    <source>
        <dbReference type="EMBL" id="SJM96023.1"/>
    </source>
</evidence>
<name>A0A1R4HIH9_9GAMM</name>
<proteinExistence type="predicted"/>
<dbReference type="Proteomes" id="UP000195667">
    <property type="component" value="Unassembled WGS sequence"/>
</dbReference>
<accession>A0A1R4HIH9</accession>